<feature type="transmembrane region" description="Helical" evidence="6">
    <location>
        <begin position="398"/>
        <end position="426"/>
    </location>
</feature>
<reference evidence="7 8" key="1">
    <citation type="submission" date="2016-08" db="EMBL/GenBank/DDBJ databases">
        <title>Analysis of Carbohydrate Active Enzymes in Thermogemmatispora T81 Reveals Carbohydrate Degradation Ability.</title>
        <authorList>
            <person name="Tomazini A."/>
            <person name="Lal S."/>
            <person name="Stott M."/>
            <person name="Henrissat B."/>
            <person name="Polikarpov I."/>
            <person name="Sparling R."/>
            <person name="Levin D.B."/>
        </authorList>
    </citation>
    <scope>NUCLEOTIDE SEQUENCE [LARGE SCALE GENOMIC DNA]</scope>
    <source>
        <strain evidence="7 8">T81</strain>
    </source>
</reference>
<sequence length="511" mass="55942">MPALALALDDLNLQEFITMALEALQRLDQQKGDLPSQSYVPRTMPQALGMFDMMMIFMMIMLFINNPVSTIGAGPAAFTYWLLGAVVFFIPCVIGVAQLGVLYPHEGSTYVWTHRALGNFWGFFASLIFWMPGLLAMVASLSIGIAFIQGLNSSWLTQPWQQGLLCIALLIISTVLALQPMSTLRLVINTITLLTYAVVVLLGGAALIWLATGHRPATPFNDLHSWGIDPSNFVLYGSVVLAYLGADVSMILGGEMASERIASRHVSWGAFFVILSYLVITFALLVVLGPAAASQGPFAVISVIDQVFGKFLGNVAAVCVIAYFPIFTTLLNVAFARLLMVASIDRFLPLGLSRLNRNRQPANAIVFQTVVACLCAALIFLLPYLLPLGQPTDLATVVFTVTLSVLTLVWAFSSIFIFVDLAVFYFRQRERFLRLLVVPLPVLWLCIIIAPLACLMAMIVTLLYSPIPQQISNGQWWYIVGGLTMICLVVCGIASMFAISQAAWQDQSFEA</sequence>
<dbReference type="InterPro" id="IPR002293">
    <property type="entry name" value="AA/rel_permease1"/>
</dbReference>
<comment type="subcellular location">
    <subcellularLocation>
        <location evidence="1">Cell membrane</location>
        <topology evidence="1">Multi-pass membrane protein</topology>
    </subcellularLocation>
</comment>
<feature type="transmembrane region" description="Helical" evidence="6">
    <location>
        <begin position="365"/>
        <end position="386"/>
    </location>
</feature>
<keyword evidence="3 6" id="KW-0812">Transmembrane</keyword>
<dbReference type="GO" id="GO:0022857">
    <property type="term" value="F:transmembrane transporter activity"/>
    <property type="evidence" value="ECO:0007669"/>
    <property type="project" value="InterPro"/>
</dbReference>
<feature type="transmembrane region" description="Helical" evidence="6">
    <location>
        <begin position="476"/>
        <end position="499"/>
    </location>
</feature>
<organism evidence="7 8">
    <name type="scientific">Thermogemmatispora tikiterensis</name>
    <dbReference type="NCBI Taxonomy" id="1825093"/>
    <lineage>
        <taxon>Bacteria</taxon>
        <taxon>Bacillati</taxon>
        <taxon>Chloroflexota</taxon>
        <taxon>Ktedonobacteria</taxon>
        <taxon>Thermogemmatisporales</taxon>
        <taxon>Thermogemmatisporaceae</taxon>
        <taxon>Thermogemmatispora</taxon>
    </lineage>
</organism>
<evidence type="ECO:0000256" key="3">
    <source>
        <dbReference type="ARBA" id="ARBA00022692"/>
    </source>
</evidence>
<evidence type="ECO:0000256" key="2">
    <source>
        <dbReference type="ARBA" id="ARBA00022475"/>
    </source>
</evidence>
<dbReference type="AlphaFoldDB" id="A0A328VLT1"/>
<evidence type="ECO:0000256" key="1">
    <source>
        <dbReference type="ARBA" id="ARBA00004651"/>
    </source>
</evidence>
<feature type="transmembrane region" description="Helical" evidence="6">
    <location>
        <begin position="311"/>
        <end position="344"/>
    </location>
</feature>
<accession>A0A328VLT1</accession>
<keyword evidence="5 6" id="KW-0472">Membrane</keyword>
<dbReference type="PIRSF" id="PIRSF006060">
    <property type="entry name" value="AA_transporter"/>
    <property type="match status" value="1"/>
</dbReference>
<protein>
    <recommendedName>
        <fullName evidence="9">Amino acid permease</fullName>
    </recommendedName>
</protein>
<feature type="transmembrane region" description="Helical" evidence="6">
    <location>
        <begin position="78"/>
        <end position="102"/>
    </location>
</feature>
<evidence type="ECO:0000256" key="5">
    <source>
        <dbReference type="ARBA" id="ARBA00023136"/>
    </source>
</evidence>
<comment type="caution">
    <text evidence="7">The sequence shown here is derived from an EMBL/GenBank/DDBJ whole genome shotgun (WGS) entry which is preliminary data.</text>
</comment>
<keyword evidence="2" id="KW-1003">Cell membrane</keyword>
<name>A0A328VLT1_9CHLR</name>
<feature type="transmembrane region" description="Helical" evidence="6">
    <location>
        <begin position="266"/>
        <end position="291"/>
    </location>
</feature>
<evidence type="ECO:0000256" key="6">
    <source>
        <dbReference type="SAM" id="Phobius"/>
    </source>
</evidence>
<evidence type="ECO:0000313" key="8">
    <source>
        <dbReference type="Proteomes" id="UP000248706"/>
    </source>
</evidence>
<dbReference type="Proteomes" id="UP000248706">
    <property type="component" value="Unassembled WGS sequence"/>
</dbReference>
<keyword evidence="4 6" id="KW-1133">Transmembrane helix</keyword>
<gene>
    <name evidence="7" type="ORF">A4R35_16660</name>
</gene>
<feature type="transmembrane region" description="Helical" evidence="6">
    <location>
        <begin position="233"/>
        <end position="254"/>
    </location>
</feature>
<dbReference type="EMBL" id="MCIF01000002">
    <property type="protein sequence ID" value="RAQ97172.1"/>
    <property type="molecule type" value="Genomic_DNA"/>
</dbReference>
<evidence type="ECO:0008006" key="9">
    <source>
        <dbReference type="Google" id="ProtNLM"/>
    </source>
</evidence>
<evidence type="ECO:0000256" key="4">
    <source>
        <dbReference type="ARBA" id="ARBA00022989"/>
    </source>
</evidence>
<evidence type="ECO:0000313" key="7">
    <source>
        <dbReference type="EMBL" id="RAQ97172.1"/>
    </source>
</evidence>
<feature type="transmembrane region" description="Helical" evidence="6">
    <location>
        <begin position="47"/>
        <end position="66"/>
    </location>
</feature>
<keyword evidence="8" id="KW-1185">Reference proteome</keyword>
<dbReference type="Gene3D" id="1.20.1740.10">
    <property type="entry name" value="Amino acid/polyamine transporter I"/>
    <property type="match status" value="1"/>
</dbReference>
<feature type="transmembrane region" description="Helical" evidence="6">
    <location>
        <begin position="438"/>
        <end position="464"/>
    </location>
</feature>
<dbReference type="GO" id="GO:0005886">
    <property type="term" value="C:plasma membrane"/>
    <property type="evidence" value="ECO:0007669"/>
    <property type="project" value="UniProtKB-SubCell"/>
</dbReference>
<dbReference type="PANTHER" id="PTHR42770">
    <property type="entry name" value="AMINO ACID TRANSPORTER-RELATED"/>
    <property type="match status" value="1"/>
</dbReference>
<proteinExistence type="predicted"/>
<dbReference type="Pfam" id="PF13520">
    <property type="entry name" value="AA_permease_2"/>
    <property type="match status" value="1"/>
</dbReference>
<feature type="transmembrane region" description="Helical" evidence="6">
    <location>
        <begin position="160"/>
        <end position="178"/>
    </location>
</feature>
<dbReference type="InterPro" id="IPR050367">
    <property type="entry name" value="APC_superfamily"/>
</dbReference>
<feature type="transmembrane region" description="Helical" evidence="6">
    <location>
        <begin position="190"/>
        <end position="213"/>
    </location>
</feature>
<feature type="transmembrane region" description="Helical" evidence="6">
    <location>
        <begin position="123"/>
        <end position="148"/>
    </location>
</feature>